<dbReference type="NCBIfam" id="TIGR03618">
    <property type="entry name" value="Rv1155_F420"/>
    <property type="match status" value="1"/>
</dbReference>
<dbReference type="PANTHER" id="PTHR35176">
    <property type="entry name" value="HEME OXYGENASE HI_0854-RELATED"/>
    <property type="match status" value="1"/>
</dbReference>
<dbReference type="Gene3D" id="2.30.110.10">
    <property type="entry name" value="Electron Transport, Fmn-binding Protein, Chain A"/>
    <property type="match status" value="1"/>
</dbReference>
<dbReference type="GO" id="GO:0070967">
    <property type="term" value="F:coenzyme F420 binding"/>
    <property type="evidence" value="ECO:0007669"/>
    <property type="project" value="TreeGrafter"/>
</dbReference>
<evidence type="ECO:0000259" key="2">
    <source>
        <dbReference type="Pfam" id="PF01243"/>
    </source>
</evidence>
<proteinExistence type="predicted"/>
<keyword evidence="1" id="KW-0560">Oxidoreductase</keyword>
<dbReference type="Pfam" id="PF01243">
    <property type="entry name" value="PNPOx_N"/>
    <property type="match status" value="1"/>
</dbReference>
<gene>
    <name evidence="3" type="ORF">AVDCRST_MAG55-109</name>
</gene>
<organism evidence="3">
    <name type="scientific">uncultured Rubrobacteraceae bacterium</name>
    <dbReference type="NCBI Taxonomy" id="349277"/>
    <lineage>
        <taxon>Bacteria</taxon>
        <taxon>Bacillati</taxon>
        <taxon>Actinomycetota</taxon>
        <taxon>Rubrobacteria</taxon>
        <taxon>Rubrobacterales</taxon>
        <taxon>Rubrobacteraceae</taxon>
        <taxon>environmental samples</taxon>
    </lineage>
</organism>
<dbReference type="InterPro" id="IPR012349">
    <property type="entry name" value="Split_barrel_FMN-bd"/>
</dbReference>
<dbReference type="AlphaFoldDB" id="A0A6J4NT07"/>
<evidence type="ECO:0000256" key="1">
    <source>
        <dbReference type="ARBA" id="ARBA00023002"/>
    </source>
</evidence>
<dbReference type="EMBL" id="CADCUZ010000008">
    <property type="protein sequence ID" value="CAA9391454.1"/>
    <property type="molecule type" value="Genomic_DNA"/>
</dbReference>
<reference evidence="3" key="1">
    <citation type="submission" date="2020-02" db="EMBL/GenBank/DDBJ databases">
        <authorList>
            <person name="Meier V. D."/>
        </authorList>
    </citation>
    <scope>NUCLEOTIDE SEQUENCE</scope>
    <source>
        <strain evidence="3">AVDCRST_MAG55</strain>
    </source>
</reference>
<dbReference type="SUPFAM" id="SSF50475">
    <property type="entry name" value="FMN-binding split barrel"/>
    <property type="match status" value="1"/>
</dbReference>
<protein>
    <recommendedName>
        <fullName evidence="2">Pyridoxamine 5'-phosphate oxidase N-terminal domain-containing protein</fullName>
    </recommendedName>
</protein>
<dbReference type="PANTHER" id="PTHR35176:SF6">
    <property type="entry name" value="HEME OXYGENASE HI_0854-RELATED"/>
    <property type="match status" value="1"/>
</dbReference>
<dbReference type="InterPro" id="IPR011576">
    <property type="entry name" value="Pyridox_Oxase_N"/>
</dbReference>
<name>A0A6J4NT07_9ACTN</name>
<accession>A0A6J4NT07</accession>
<dbReference type="GO" id="GO:0016627">
    <property type="term" value="F:oxidoreductase activity, acting on the CH-CH group of donors"/>
    <property type="evidence" value="ECO:0007669"/>
    <property type="project" value="TreeGrafter"/>
</dbReference>
<dbReference type="InterPro" id="IPR052019">
    <property type="entry name" value="F420H2_bilvrd_red/Heme_oxyg"/>
</dbReference>
<dbReference type="InterPro" id="IPR019920">
    <property type="entry name" value="F420-binding_dom_put"/>
</dbReference>
<dbReference type="GO" id="GO:0005829">
    <property type="term" value="C:cytosol"/>
    <property type="evidence" value="ECO:0007669"/>
    <property type="project" value="TreeGrafter"/>
</dbReference>
<sequence length="139" mass="15970">MTDKTNGHKGLHPKVTELASADNFAALTTLMPDGHPQTQVMWVDADGDHLLINTEVHRQKFRNVERDPRVTLTIWDKEDPYTFVEVRGEVVEKAKGPEARRHIDELSHKYHGKPYGTPIRSERVMLRIAPLRQVIRMPS</sequence>
<feature type="domain" description="Pyridoxamine 5'-phosphate oxidase N-terminal" evidence="2">
    <location>
        <begin position="12"/>
        <end position="130"/>
    </location>
</feature>
<evidence type="ECO:0000313" key="3">
    <source>
        <dbReference type="EMBL" id="CAA9391454.1"/>
    </source>
</evidence>